<name>A0ABV5F5B0_9FLAO</name>
<evidence type="ECO:0000313" key="1">
    <source>
        <dbReference type="EMBL" id="MFB9054559.1"/>
    </source>
</evidence>
<dbReference type="Pfam" id="PF14337">
    <property type="entry name" value="Abi_alpha"/>
    <property type="match status" value="1"/>
</dbReference>
<keyword evidence="2" id="KW-1185">Reference proteome</keyword>
<dbReference type="InterPro" id="IPR025506">
    <property type="entry name" value="Abi_alpha"/>
</dbReference>
<gene>
    <name evidence="1" type="ORF">ACFFVB_15825</name>
</gene>
<accession>A0ABV5F5B0</accession>
<comment type="caution">
    <text evidence="1">The sequence shown here is derived from an EMBL/GenBank/DDBJ whole genome shotgun (WGS) entry which is preliminary data.</text>
</comment>
<organism evidence="1 2">
    <name type="scientific">Formosa undariae</name>
    <dbReference type="NCBI Taxonomy" id="1325436"/>
    <lineage>
        <taxon>Bacteria</taxon>
        <taxon>Pseudomonadati</taxon>
        <taxon>Bacteroidota</taxon>
        <taxon>Flavobacteriia</taxon>
        <taxon>Flavobacteriales</taxon>
        <taxon>Flavobacteriaceae</taxon>
        <taxon>Formosa</taxon>
    </lineage>
</organism>
<reference evidence="1 2" key="1">
    <citation type="submission" date="2024-09" db="EMBL/GenBank/DDBJ databases">
        <authorList>
            <person name="Sun Q."/>
            <person name="Mori K."/>
        </authorList>
    </citation>
    <scope>NUCLEOTIDE SEQUENCE [LARGE SCALE GENOMIC DNA]</scope>
    <source>
        <strain evidence="1 2">CECT 8286</strain>
    </source>
</reference>
<dbReference type="EMBL" id="JBHMEZ010000014">
    <property type="protein sequence ID" value="MFB9054559.1"/>
    <property type="molecule type" value="Genomic_DNA"/>
</dbReference>
<dbReference type="Proteomes" id="UP001589605">
    <property type="component" value="Unassembled WGS sequence"/>
</dbReference>
<proteinExistence type="predicted"/>
<protein>
    <submittedName>
        <fullName evidence="1">Abi-alpha family protein</fullName>
    </submittedName>
</protein>
<sequence>MKEIIDSLNLPKQILDKTEKFMSKLLGPSIKEFGELYADNVRFRRLKNQVKIFNKTRELLDNNGLEPRELNLKTLVPLLEKASVEESEILQNKWSSLIANIASTPENGLEPKLINTLGSLSALEAQILDFIYKMYLINRIKKFEQSIKNLWGNWKNESDVPLNYVLILFKSVKEKFNLTDEFTSIYIDNLESLGLIRFEEPEIEIDNGYPSGDVFGKSVEIELDVSATYIHSDNFYLTTYGNYFIKQCKVK</sequence>
<evidence type="ECO:0000313" key="2">
    <source>
        <dbReference type="Proteomes" id="UP001589605"/>
    </source>
</evidence>
<dbReference type="RefSeq" id="WP_382384200.1">
    <property type="nucleotide sequence ID" value="NZ_JBHMEZ010000014.1"/>
</dbReference>